<comment type="caution">
    <text evidence="1">The sequence shown here is derived from an EMBL/GenBank/DDBJ whole genome shotgun (WGS) entry which is preliminary data.</text>
</comment>
<proteinExistence type="predicted"/>
<keyword evidence="2" id="KW-1185">Reference proteome</keyword>
<reference evidence="1 2" key="1">
    <citation type="submission" date="2023-07" db="EMBL/GenBank/DDBJ databases">
        <title>Sorghum-associated microbial communities from plants grown in Nebraska, USA.</title>
        <authorList>
            <person name="Schachtman D."/>
        </authorList>
    </citation>
    <scope>NUCLEOTIDE SEQUENCE [LARGE SCALE GENOMIC DNA]</scope>
    <source>
        <strain evidence="1 2">BE57</strain>
    </source>
</reference>
<evidence type="ECO:0008006" key="3">
    <source>
        <dbReference type="Google" id="ProtNLM"/>
    </source>
</evidence>
<name>A0ABU1QXZ4_9BACT</name>
<accession>A0ABU1QXZ4</accession>
<sequence>MNWKQVFEAVKSDFCSLMNFKVRGDTLEVQTSLVTLGNQFVSVFISLKNDVFIVSDGGWIDQNYYGDSDRDQIEEDIIQRIESQLRYSYKMNQVRAKTGAIFNFKTTSDIKLLSLTAFETAHFVTQMANARLTHYAEDKIPAERQMFVSEVNSILKFQYGSQFSANDSLDAHIGELGNIKFNAIIRRPAKTSLLMYVSGSTHGNFVRSAAVATINFQIANKDWTARRFNKVAIVNSQAPGYNPERVHDYLRELREETSTDLLDFYKNQPNIVELIAA</sequence>
<gene>
    <name evidence="1" type="ORF">J2W84_002585</name>
</gene>
<dbReference type="Proteomes" id="UP001264980">
    <property type="component" value="Unassembled WGS sequence"/>
</dbReference>
<protein>
    <recommendedName>
        <fullName evidence="3">DUF1828 domain-containing protein</fullName>
    </recommendedName>
</protein>
<dbReference type="EMBL" id="JAVDTI010000002">
    <property type="protein sequence ID" value="MDR6805539.1"/>
    <property type="molecule type" value="Genomic_DNA"/>
</dbReference>
<evidence type="ECO:0000313" key="2">
    <source>
        <dbReference type="Proteomes" id="UP001264980"/>
    </source>
</evidence>
<dbReference type="RefSeq" id="WP_309983474.1">
    <property type="nucleotide sequence ID" value="NZ_JAVDTI010000002.1"/>
</dbReference>
<evidence type="ECO:0000313" key="1">
    <source>
        <dbReference type="EMBL" id="MDR6805539.1"/>
    </source>
</evidence>
<organism evidence="1 2">
    <name type="scientific">Dyadobacter fermentans</name>
    <dbReference type="NCBI Taxonomy" id="94254"/>
    <lineage>
        <taxon>Bacteria</taxon>
        <taxon>Pseudomonadati</taxon>
        <taxon>Bacteroidota</taxon>
        <taxon>Cytophagia</taxon>
        <taxon>Cytophagales</taxon>
        <taxon>Spirosomataceae</taxon>
        <taxon>Dyadobacter</taxon>
    </lineage>
</organism>